<keyword evidence="3" id="KW-0560">Oxidoreductase</keyword>
<evidence type="ECO:0000256" key="4">
    <source>
        <dbReference type="ARBA" id="ARBA00023033"/>
    </source>
</evidence>
<comment type="similarity">
    <text evidence="5">Belongs to the NtaA/SnaA/DszA monooxygenase family.</text>
</comment>
<dbReference type="PANTHER" id="PTHR30011">
    <property type="entry name" value="ALKANESULFONATE MONOOXYGENASE-RELATED"/>
    <property type="match status" value="1"/>
</dbReference>
<dbReference type="PANTHER" id="PTHR30011:SF16">
    <property type="entry name" value="C2H2 FINGER DOMAIN TRANSCRIPTION FACTOR (EUROFUNG)-RELATED"/>
    <property type="match status" value="1"/>
</dbReference>
<keyword evidence="8" id="KW-1185">Reference proteome</keyword>
<keyword evidence="4 7" id="KW-0503">Monooxygenase</keyword>
<dbReference type="InterPro" id="IPR036661">
    <property type="entry name" value="Luciferase-like_sf"/>
</dbReference>
<reference evidence="7 8" key="1">
    <citation type="journal article" date="2016" name="Microbes Environ.">
        <title>Phylogenetically diverse aerobic anoxygenic phototrophic bacteria isolated from epilithic biofilms in Tama river, Japan.</title>
        <authorList>
            <person name="Hirose S."/>
            <person name="Matsuura K."/>
            <person name="Haruta S."/>
        </authorList>
    </citation>
    <scope>NUCLEOTIDE SEQUENCE [LARGE SCALE GENOMIC DNA]</scope>
    <source>
        <strain evidence="7 8">S08</strain>
    </source>
</reference>
<keyword evidence="2" id="KW-0288">FMN</keyword>
<dbReference type="Proteomes" id="UP000831327">
    <property type="component" value="Chromosome"/>
</dbReference>
<evidence type="ECO:0000313" key="8">
    <source>
        <dbReference type="Proteomes" id="UP000831327"/>
    </source>
</evidence>
<evidence type="ECO:0000256" key="2">
    <source>
        <dbReference type="ARBA" id="ARBA00022643"/>
    </source>
</evidence>
<evidence type="ECO:0000259" key="6">
    <source>
        <dbReference type="Pfam" id="PF00296"/>
    </source>
</evidence>
<dbReference type="EMBL" id="AP025637">
    <property type="protein sequence ID" value="BDG75022.1"/>
    <property type="molecule type" value="Genomic_DNA"/>
</dbReference>
<accession>A0ABM7YAC0</accession>
<dbReference type="Pfam" id="PF00296">
    <property type="entry name" value="Bac_luciferase"/>
    <property type="match status" value="1"/>
</dbReference>
<evidence type="ECO:0000256" key="3">
    <source>
        <dbReference type="ARBA" id="ARBA00023002"/>
    </source>
</evidence>
<proteinExistence type="inferred from homology"/>
<dbReference type="InterPro" id="IPR016215">
    <property type="entry name" value="NTA_MOA"/>
</dbReference>
<evidence type="ECO:0000256" key="5">
    <source>
        <dbReference type="ARBA" id="ARBA00033748"/>
    </source>
</evidence>
<dbReference type="RefSeq" id="WP_244457116.1">
    <property type="nucleotide sequence ID" value="NZ_AP025637.1"/>
</dbReference>
<sequence length="447" mass="48929">MTKQLHLGAFFFTPGSHSAGWRHPLAVAEADMSFAHYVQMAQTAERGCLDCVFFQDTAAVNGSAGLDGASPWRPGMGRQVFPEPATLIAALAPVTKHIGLVATATTTYNDPYTIARRFGSVDHISGGRAGWNLVTSQIEDEAGNYGFDRHPDHANRYERAEEFFDVCAGLWDSFEDGAFIRDKASGRYLDPSKGHILNHQGEFFRVRGPLNLPRTPQGRPVIAQAGSSDDGRKLASRVADMIFTAQSVLSEGQAFYKDIRARAAAHGRDPDHVRVMPGFMTILGETQQEADDIAGALADMMDEANAMRLLARLCGDLDIHSYPIDGPLPDLPPSNAARARQEHLVAKARAENLTIRQVARYLGTALGHQLIIGTPKRVADTMQEWFEAGACDGFTLLFPFYTKPLDDFVRLVVPELQHRGLFRTRYPGPTLRDSLGIPVPGNRFAGG</sequence>
<gene>
    <name evidence="7" type="ORF">Rmf_49510</name>
</gene>
<dbReference type="SUPFAM" id="SSF51679">
    <property type="entry name" value="Bacterial luciferase-like"/>
    <property type="match status" value="1"/>
</dbReference>
<dbReference type="GO" id="GO:0004497">
    <property type="term" value="F:monooxygenase activity"/>
    <property type="evidence" value="ECO:0007669"/>
    <property type="project" value="UniProtKB-KW"/>
</dbReference>
<organism evidence="7 8">
    <name type="scientific">Roseomonas fluvialis</name>
    <dbReference type="NCBI Taxonomy" id="1750527"/>
    <lineage>
        <taxon>Bacteria</taxon>
        <taxon>Pseudomonadati</taxon>
        <taxon>Pseudomonadota</taxon>
        <taxon>Alphaproteobacteria</taxon>
        <taxon>Acetobacterales</taxon>
        <taxon>Roseomonadaceae</taxon>
        <taxon>Roseomonas</taxon>
    </lineage>
</organism>
<dbReference type="InterPro" id="IPR051260">
    <property type="entry name" value="Diverse_substr_monoxygenases"/>
</dbReference>
<dbReference type="PIRSF" id="PIRSF000337">
    <property type="entry name" value="NTA_MOA"/>
    <property type="match status" value="1"/>
</dbReference>
<evidence type="ECO:0000256" key="1">
    <source>
        <dbReference type="ARBA" id="ARBA00022630"/>
    </source>
</evidence>
<name>A0ABM7YAC0_9PROT</name>
<feature type="domain" description="Luciferase-like" evidence="6">
    <location>
        <begin position="22"/>
        <end position="390"/>
    </location>
</feature>
<evidence type="ECO:0000313" key="7">
    <source>
        <dbReference type="EMBL" id="BDG75022.1"/>
    </source>
</evidence>
<dbReference type="Gene3D" id="3.20.20.30">
    <property type="entry name" value="Luciferase-like domain"/>
    <property type="match status" value="1"/>
</dbReference>
<dbReference type="InterPro" id="IPR011251">
    <property type="entry name" value="Luciferase-like_dom"/>
</dbReference>
<protein>
    <submittedName>
        <fullName evidence="7">Monooxygenase</fullName>
    </submittedName>
</protein>
<dbReference type="NCBIfam" id="TIGR03860">
    <property type="entry name" value="FMN_nitrolo"/>
    <property type="match status" value="1"/>
</dbReference>
<keyword evidence="1" id="KW-0285">Flavoprotein</keyword>
<dbReference type="CDD" id="cd01095">
    <property type="entry name" value="Nitrilotriacetate_monoxgenase"/>
    <property type="match status" value="1"/>
</dbReference>